<comment type="similarity">
    <text evidence="2">Belongs to the profilin family.</text>
</comment>
<evidence type="ECO:0000256" key="3">
    <source>
        <dbReference type="ARBA" id="ARBA00022490"/>
    </source>
</evidence>
<protein>
    <submittedName>
        <fullName evidence="6">Minor pollen allergen Che a 2</fullName>
    </submittedName>
</protein>
<evidence type="ECO:0000256" key="4">
    <source>
        <dbReference type="ARBA" id="ARBA00023203"/>
    </source>
</evidence>
<keyword evidence="3" id="KW-0963">Cytoplasm</keyword>
<reference evidence="6 7" key="1">
    <citation type="journal article" date="2018" name="Plant J.">
        <title>Genome sequences of Chlorella sorokiniana UTEX 1602 and Micractinium conductrix SAG 241.80: implications to maltose excretion by a green alga.</title>
        <authorList>
            <person name="Arriola M.B."/>
            <person name="Velmurugan N."/>
            <person name="Zhang Y."/>
            <person name="Plunkett M.H."/>
            <person name="Hondzo H."/>
            <person name="Barney B.M."/>
        </authorList>
    </citation>
    <scope>NUCLEOTIDE SEQUENCE [LARGE SCALE GENOMIC DNA]</scope>
    <source>
        <strain evidence="7">UTEX 1602</strain>
    </source>
</reference>
<keyword evidence="4" id="KW-0009">Actin-binding</keyword>
<comment type="subcellular location">
    <subcellularLocation>
        <location evidence="1">Cytoplasm</location>
        <location evidence="1">Cytoskeleton</location>
    </subcellularLocation>
</comment>
<dbReference type="PRINTS" id="PR01640">
    <property type="entry name" value="PROFILINPLNT"/>
</dbReference>
<dbReference type="Proteomes" id="UP000239899">
    <property type="component" value="Unassembled WGS sequence"/>
</dbReference>
<evidence type="ECO:0000256" key="5">
    <source>
        <dbReference type="ARBA" id="ARBA00023212"/>
    </source>
</evidence>
<dbReference type="Gene3D" id="3.30.450.30">
    <property type="entry name" value="Dynein light chain 2a, cytoplasmic"/>
    <property type="match status" value="1"/>
</dbReference>
<evidence type="ECO:0000256" key="2">
    <source>
        <dbReference type="ARBA" id="ARBA00010058"/>
    </source>
</evidence>
<dbReference type="EMBL" id="LHPG02000022">
    <property type="protein sequence ID" value="PRW20740.1"/>
    <property type="molecule type" value="Genomic_DNA"/>
</dbReference>
<name>A0A2P6TDM1_CHLSO</name>
<keyword evidence="7" id="KW-1185">Reference proteome</keyword>
<dbReference type="Pfam" id="PF00235">
    <property type="entry name" value="Profilin"/>
    <property type="match status" value="1"/>
</dbReference>
<evidence type="ECO:0000256" key="1">
    <source>
        <dbReference type="ARBA" id="ARBA00004245"/>
    </source>
</evidence>
<dbReference type="STRING" id="3076.A0A2P6TDM1"/>
<dbReference type="AlphaFoldDB" id="A0A2P6TDM1"/>
<dbReference type="InterPro" id="IPR036140">
    <property type="entry name" value="PFN_sf"/>
</dbReference>
<comment type="caution">
    <text evidence="6">The sequence shown here is derived from an EMBL/GenBank/DDBJ whole genome shotgun (WGS) entry which is preliminary data.</text>
</comment>
<dbReference type="PRINTS" id="PR00392">
    <property type="entry name" value="PROFILIN"/>
</dbReference>
<dbReference type="OrthoDB" id="421374at2759"/>
<dbReference type="InterPro" id="IPR005455">
    <property type="entry name" value="PFN_euk"/>
</dbReference>
<proteinExistence type="inferred from homology"/>
<dbReference type="GO" id="GO:0003785">
    <property type="term" value="F:actin monomer binding"/>
    <property type="evidence" value="ECO:0007669"/>
    <property type="project" value="TreeGrafter"/>
</dbReference>
<gene>
    <name evidence="6" type="ORF">C2E21_8758</name>
</gene>
<dbReference type="InterPro" id="IPR048278">
    <property type="entry name" value="PFN"/>
</dbReference>
<accession>A0A2P6TDM1</accession>
<sequence length="70" mass="7335">MNGIRIGGEKYMMVAGEPGVVLRGKKGPSGCTLKKTNTAVVVGIYGEGVPHGDCNVVVENLADYLIEQSI</sequence>
<keyword evidence="5" id="KW-0206">Cytoskeleton</keyword>
<organism evidence="6 7">
    <name type="scientific">Chlorella sorokiniana</name>
    <name type="common">Freshwater green alga</name>
    <dbReference type="NCBI Taxonomy" id="3076"/>
    <lineage>
        <taxon>Eukaryota</taxon>
        <taxon>Viridiplantae</taxon>
        <taxon>Chlorophyta</taxon>
        <taxon>core chlorophytes</taxon>
        <taxon>Trebouxiophyceae</taxon>
        <taxon>Chlorellales</taxon>
        <taxon>Chlorellaceae</taxon>
        <taxon>Chlorella clade</taxon>
        <taxon>Chlorella</taxon>
    </lineage>
</organism>
<dbReference type="GO" id="GO:0005938">
    <property type="term" value="C:cell cortex"/>
    <property type="evidence" value="ECO:0007669"/>
    <property type="project" value="TreeGrafter"/>
</dbReference>
<evidence type="ECO:0000313" key="7">
    <source>
        <dbReference type="Proteomes" id="UP000239899"/>
    </source>
</evidence>
<dbReference type="PANTHER" id="PTHR11604:SF0">
    <property type="entry name" value="PROFILIN"/>
    <property type="match status" value="1"/>
</dbReference>
<dbReference type="SUPFAM" id="SSF55770">
    <property type="entry name" value="Profilin (actin-binding protein)"/>
    <property type="match status" value="1"/>
</dbReference>
<dbReference type="GO" id="GO:0005856">
    <property type="term" value="C:cytoskeleton"/>
    <property type="evidence" value="ECO:0007669"/>
    <property type="project" value="UniProtKB-SubCell"/>
</dbReference>
<dbReference type="PANTHER" id="PTHR11604">
    <property type="entry name" value="PROFILIN"/>
    <property type="match status" value="1"/>
</dbReference>
<evidence type="ECO:0000313" key="6">
    <source>
        <dbReference type="EMBL" id="PRW20740.1"/>
    </source>
</evidence>